<feature type="transmembrane region" description="Helical" evidence="7">
    <location>
        <begin position="289"/>
        <end position="309"/>
    </location>
</feature>
<dbReference type="EMBL" id="SLWX01000010">
    <property type="protein sequence ID" value="TCO75065.1"/>
    <property type="molecule type" value="Genomic_DNA"/>
</dbReference>
<dbReference type="InterPro" id="IPR004869">
    <property type="entry name" value="MMPL_dom"/>
</dbReference>
<feature type="transmembrane region" description="Helical" evidence="7">
    <location>
        <begin position="445"/>
        <end position="465"/>
    </location>
</feature>
<evidence type="ECO:0000256" key="2">
    <source>
        <dbReference type="ARBA" id="ARBA00022475"/>
    </source>
</evidence>
<proteinExistence type="predicted"/>
<dbReference type="AlphaFoldDB" id="A0A4R2L779"/>
<gene>
    <name evidence="9" type="ORF">EV688_11017</name>
</gene>
<organism evidence="9 10">
    <name type="scientific">Chromatocurvus halotolerans</name>
    <dbReference type="NCBI Taxonomy" id="1132028"/>
    <lineage>
        <taxon>Bacteria</taxon>
        <taxon>Pseudomonadati</taxon>
        <taxon>Pseudomonadota</taxon>
        <taxon>Gammaproteobacteria</taxon>
        <taxon>Cellvibrionales</taxon>
        <taxon>Halieaceae</taxon>
        <taxon>Chromatocurvus</taxon>
    </lineage>
</organism>
<dbReference type="OrthoDB" id="9759187at2"/>
<evidence type="ECO:0000313" key="10">
    <source>
        <dbReference type="Proteomes" id="UP000294980"/>
    </source>
</evidence>
<keyword evidence="10" id="KW-1185">Reference proteome</keyword>
<evidence type="ECO:0000256" key="7">
    <source>
        <dbReference type="SAM" id="Phobius"/>
    </source>
</evidence>
<comment type="subcellular location">
    <subcellularLocation>
        <location evidence="1">Cell membrane</location>
        <topology evidence="1">Multi-pass membrane protein</topology>
    </subcellularLocation>
</comment>
<dbReference type="Gene3D" id="1.20.1640.10">
    <property type="entry name" value="Multidrug efflux transporter AcrB transmembrane domain"/>
    <property type="match status" value="2"/>
</dbReference>
<dbReference type="PROSITE" id="PS50156">
    <property type="entry name" value="SSD"/>
    <property type="match status" value="2"/>
</dbReference>
<sequence length="884" mass="96843">MRNLVMAGYDSAVLRRPVLVVMLLALITGLAATQLGKIRLDASADSLLLQGDPALDFFREVGKRYSAEEFLVITWQPEAPLLSDDSLKPLGRMRDELRALSGVSSVTTILDVPLLESPPVGLSDVTSGEPLPTLENTEVDRELALEEFTTSPLYADLLVSSDGGVTAVQINLQRDEQYFELLQRRESLRAQRDEDGLSDEEARELARVEQDFKQRSALMLEQQAQLVESVRNVSDRYREHANLFVGGVPMIAADMVRFVRSDLVFFGSAILGVMVVVLGLIFRRVRWVVIPLATCTVTVTMMLGLLAFLDWRMTVISSNFVAVLLIVTLALSIHLVVRYRELHAQDPQGDLYQRVRETTRLMAVPCFYTAITTMVAFVSLIVSAIQPVIDFGLMMTVGICTAFVVAFTLVPSLMQLWPQGRAMAPVESGTPLTVRLAGVADRHGSAVLVTSALLCVLVGVGVSQLKVENRFIDYFKESTEIYQGMELLDSRLGGTIPLDIIIKAPDRNAPLPGLENMGASSEPSAELAADDPFADDVDSFAANSGNAQSGAESSGNEGGDFADDAGFDDWDDGFDSGFGDAEAEGDFTPGYWFSLQGMNTIDAAHAEVEGRVETGKVLSLSTTFSLVKSLIGNDIGGVELALVQRSFPPETAALMVDPYFDAEREEARITVRVKETSEELQRDVFLRQLHDKLSGLDGLSAEQVHFTGMLVLYNNVLQSLFKSQIMTLGTVFLAIMAMFWLLFRSLWLALLALAPTTLAAGLVLGIMGILGIPLDIMTITIAAIVVGIGVDNCIHYVYRFRREFPVDRDYRKTMYRCHGSIGRALYYTTVTLVIGFSMLTFSNFNPSLYFGLLTVVAMVAAVIGALLLLPRLIILFKPLGREAV</sequence>
<evidence type="ECO:0000256" key="5">
    <source>
        <dbReference type="ARBA" id="ARBA00023136"/>
    </source>
</evidence>
<keyword evidence="2" id="KW-1003">Cell membrane</keyword>
<protein>
    <recommendedName>
        <fullName evidence="8">SSD domain-containing protein</fullName>
    </recommendedName>
</protein>
<reference evidence="9 10" key="1">
    <citation type="submission" date="2019-03" db="EMBL/GenBank/DDBJ databases">
        <title>Genomic Encyclopedia of Type Strains, Phase IV (KMG-IV): sequencing the most valuable type-strain genomes for metagenomic binning, comparative biology and taxonomic classification.</title>
        <authorList>
            <person name="Goeker M."/>
        </authorList>
    </citation>
    <scope>NUCLEOTIDE SEQUENCE [LARGE SCALE GENOMIC DNA]</scope>
    <source>
        <strain evidence="9 10">DSM 23344</strain>
    </source>
</reference>
<keyword evidence="3 7" id="KW-0812">Transmembrane</keyword>
<evidence type="ECO:0000256" key="4">
    <source>
        <dbReference type="ARBA" id="ARBA00022989"/>
    </source>
</evidence>
<feature type="transmembrane region" description="Helical" evidence="7">
    <location>
        <begin position="361"/>
        <end position="385"/>
    </location>
</feature>
<dbReference type="PANTHER" id="PTHR33406:SF12">
    <property type="entry name" value="BLR2997 PROTEIN"/>
    <property type="match status" value="1"/>
</dbReference>
<feature type="transmembrane region" description="Helical" evidence="7">
    <location>
        <begin position="824"/>
        <end position="842"/>
    </location>
</feature>
<evidence type="ECO:0000256" key="1">
    <source>
        <dbReference type="ARBA" id="ARBA00004651"/>
    </source>
</evidence>
<name>A0A4R2L779_9GAMM</name>
<feature type="domain" description="SSD" evidence="8">
    <location>
        <begin position="747"/>
        <end position="875"/>
    </location>
</feature>
<comment type="caution">
    <text evidence="9">The sequence shown here is derived from an EMBL/GenBank/DDBJ whole genome shotgun (WGS) entry which is preliminary data.</text>
</comment>
<evidence type="ECO:0000256" key="3">
    <source>
        <dbReference type="ARBA" id="ARBA00022692"/>
    </source>
</evidence>
<dbReference type="InterPro" id="IPR000731">
    <property type="entry name" value="SSD"/>
</dbReference>
<feature type="domain" description="SSD" evidence="8">
    <location>
        <begin position="292"/>
        <end position="416"/>
    </location>
</feature>
<dbReference type="Proteomes" id="UP000294980">
    <property type="component" value="Unassembled WGS sequence"/>
</dbReference>
<dbReference type="RefSeq" id="WP_117318580.1">
    <property type="nucleotide sequence ID" value="NZ_QQSW01000014.1"/>
</dbReference>
<keyword evidence="4 7" id="KW-1133">Transmembrane helix</keyword>
<evidence type="ECO:0000256" key="6">
    <source>
        <dbReference type="SAM" id="MobiDB-lite"/>
    </source>
</evidence>
<dbReference type="InterPro" id="IPR050545">
    <property type="entry name" value="Mycobact_MmpL"/>
</dbReference>
<evidence type="ECO:0000313" key="9">
    <source>
        <dbReference type="EMBL" id="TCO75065.1"/>
    </source>
</evidence>
<keyword evidence="5 7" id="KW-0472">Membrane</keyword>
<feature type="transmembrane region" description="Helical" evidence="7">
    <location>
        <begin position="750"/>
        <end position="770"/>
    </location>
</feature>
<feature type="transmembrane region" description="Helical" evidence="7">
    <location>
        <begin position="391"/>
        <end position="413"/>
    </location>
</feature>
<feature type="transmembrane region" description="Helical" evidence="7">
    <location>
        <begin position="776"/>
        <end position="798"/>
    </location>
</feature>
<feature type="transmembrane region" description="Helical" evidence="7">
    <location>
        <begin position="725"/>
        <end position="743"/>
    </location>
</feature>
<dbReference type="SUPFAM" id="SSF82866">
    <property type="entry name" value="Multidrug efflux transporter AcrB transmembrane domain"/>
    <property type="match status" value="2"/>
</dbReference>
<dbReference type="PANTHER" id="PTHR33406">
    <property type="entry name" value="MEMBRANE PROTEIN MJ1562-RELATED"/>
    <property type="match status" value="1"/>
</dbReference>
<feature type="compositionally biased region" description="Polar residues" evidence="6">
    <location>
        <begin position="541"/>
        <end position="555"/>
    </location>
</feature>
<dbReference type="Pfam" id="PF03176">
    <property type="entry name" value="MMPL"/>
    <property type="match status" value="2"/>
</dbReference>
<evidence type="ECO:0000259" key="8">
    <source>
        <dbReference type="PROSITE" id="PS50156"/>
    </source>
</evidence>
<feature type="transmembrane region" description="Helical" evidence="7">
    <location>
        <begin position="848"/>
        <end position="869"/>
    </location>
</feature>
<feature type="transmembrane region" description="Helical" evidence="7">
    <location>
        <begin position="315"/>
        <end position="337"/>
    </location>
</feature>
<dbReference type="GO" id="GO:0005886">
    <property type="term" value="C:plasma membrane"/>
    <property type="evidence" value="ECO:0007669"/>
    <property type="project" value="UniProtKB-SubCell"/>
</dbReference>
<accession>A0A4R2L779</accession>
<feature type="region of interest" description="Disordered" evidence="6">
    <location>
        <begin position="539"/>
        <end position="566"/>
    </location>
</feature>
<feature type="transmembrane region" description="Helical" evidence="7">
    <location>
        <begin position="263"/>
        <end position="282"/>
    </location>
</feature>